<dbReference type="InterPro" id="IPR034683">
    <property type="entry name" value="IspD/TarI"/>
</dbReference>
<dbReference type="GO" id="GO:0008299">
    <property type="term" value="P:isoprenoid biosynthetic process"/>
    <property type="evidence" value="ECO:0007669"/>
    <property type="project" value="InterPro"/>
</dbReference>
<keyword evidence="2 3" id="KW-0548">Nucleotidyltransferase</keyword>
<dbReference type="EMBL" id="DVMP01000135">
    <property type="protein sequence ID" value="HIU26256.1"/>
    <property type="molecule type" value="Genomic_DNA"/>
</dbReference>
<dbReference type="CDD" id="cd02516">
    <property type="entry name" value="CDP-ME_synthetase"/>
    <property type="match status" value="1"/>
</dbReference>
<dbReference type="NCBIfam" id="NF001183">
    <property type="entry name" value="PRK00155.1-3"/>
    <property type="match status" value="1"/>
</dbReference>
<reference evidence="3" key="1">
    <citation type="submission" date="2020-10" db="EMBL/GenBank/DDBJ databases">
        <authorList>
            <person name="Gilroy R."/>
        </authorList>
    </citation>
    <scope>NUCLEOTIDE SEQUENCE</scope>
    <source>
        <strain evidence="3">ChiHcec3-6078</strain>
    </source>
</reference>
<dbReference type="InterPro" id="IPR029044">
    <property type="entry name" value="Nucleotide-diphossugar_trans"/>
</dbReference>
<dbReference type="AlphaFoldDB" id="A0A9D1L6Z6"/>
<sequence length="253" mass="28400">MNKNIAVIFAGGSGARMGSGIPKQFIEVDGKPIIIHTLEVFEEHPMIDAIYVACKEEYIEKLRKMVRRFIITKVADIIPGGETGQDSIYNGLKAAFDREGGENTVLIHDGVRPCVTPETIEENISTAREKGSAVTCTRFFETPIMSRDGDVIEEAPDRDNFYTAQAPQTFKLAEVIKMHEKVRGTKEKYQGIIDTCTLMKKGGREVYMVEGNRGNIKVTTPEDLYVFRAMLEYRENQQALGLSQSDILEKLQK</sequence>
<dbReference type="Proteomes" id="UP000824090">
    <property type="component" value="Unassembled WGS sequence"/>
</dbReference>
<dbReference type="SUPFAM" id="SSF53448">
    <property type="entry name" value="Nucleotide-diphospho-sugar transferases"/>
    <property type="match status" value="1"/>
</dbReference>
<evidence type="ECO:0000313" key="3">
    <source>
        <dbReference type="EMBL" id="HIU26256.1"/>
    </source>
</evidence>
<keyword evidence="1" id="KW-0808">Transferase</keyword>
<evidence type="ECO:0000256" key="1">
    <source>
        <dbReference type="ARBA" id="ARBA00022679"/>
    </source>
</evidence>
<name>A0A9D1L6Z6_9FIRM</name>
<dbReference type="InterPro" id="IPR050088">
    <property type="entry name" value="IspD/TarI_cytidylyltransf_bact"/>
</dbReference>
<dbReference type="PANTHER" id="PTHR32125:SF8">
    <property type="entry name" value="RIBITOL-5-PHOSPHATE CYTIDYLYLTRANSFERASE"/>
    <property type="match status" value="1"/>
</dbReference>
<accession>A0A9D1L6Z6</accession>
<dbReference type="PANTHER" id="PTHR32125">
    <property type="entry name" value="2-C-METHYL-D-ERYTHRITOL 4-PHOSPHATE CYTIDYLYLTRANSFERASE, CHLOROPLASTIC"/>
    <property type="match status" value="1"/>
</dbReference>
<evidence type="ECO:0000313" key="4">
    <source>
        <dbReference type="Proteomes" id="UP000824090"/>
    </source>
</evidence>
<evidence type="ECO:0000256" key="2">
    <source>
        <dbReference type="ARBA" id="ARBA00022695"/>
    </source>
</evidence>
<gene>
    <name evidence="3" type="ORF">IAC50_07180</name>
</gene>
<proteinExistence type="predicted"/>
<dbReference type="Pfam" id="PF01128">
    <property type="entry name" value="IspD"/>
    <property type="match status" value="1"/>
</dbReference>
<organism evidence="3 4">
    <name type="scientific">Candidatus Allocopromorpha excrementigallinarum</name>
    <dbReference type="NCBI Taxonomy" id="2840742"/>
    <lineage>
        <taxon>Bacteria</taxon>
        <taxon>Bacillati</taxon>
        <taxon>Bacillota</taxon>
        <taxon>Clostridia</taxon>
        <taxon>Eubacteriales</taxon>
        <taxon>Eubacteriaceae</taxon>
        <taxon>Eubacteriaceae incertae sedis</taxon>
        <taxon>Candidatus Allocopromorpha</taxon>
    </lineage>
</organism>
<dbReference type="GO" id="GO:0050518">
    <property type="term" value="F:2-C-methyl-D-erythritol 4-phosphate cytidylyltransferase activity"/>
    <property type="evidence" value="ECO:0007669"/>
    <property type="project" value="UniProtKB-ARBA"/>
</dbReference>
<dbReference type="FunFam" id="3.90.550.10:FF:000003">
    <property type="entry name" value="2-C-methyl-D-erythritol 4-phosphate cytidylyltransferase"/>
    <property type="match status" value="1"/>
</dbReference>
<comment type="caution">
    <text evidence="3">The sequence shown here is derived from an EMBL/GenBank/DDBJ whole genome shotgun (WGS) entry which is preliminary data.</text>
</comment>
<dbReference type="PROSITE" id="PS01295">
    <property type="entry name" value="ISPD"/>
    <property type="match status" value="1"/>
</dbReference>
<reference evidence="3" key="2">
    <citation type="journal article" date="2021" name="PeerJ">
        <title>Extensive microbial diversity within the chicken gut microbiome revealed by metagenomics and culture.</title>
        <authorList>
            <person name="Gilroy R."/>
            <person name="Ravi A."/>
            <person name="Getino M."/>
            <person name="Pursley I."/>
            <person name="Horton D.L."/>
            <person name="Alikhan N.F."/>
            <person name="Baker D."/>
            <person name="Gharbi K."/>
            <person name="Hall N."/>
            <person name="Watson M."/>
            <person name="Adriaenssens E.M."/>
            <person name="Foster-Nyarko E."/>
            <person name="Jarju S."/>
            <person name="Secka A."/>
            <person name="Antonio M."/>
            <person name="Oren A."/>
            <person name="Chaudhuri R.R."/>
            <person name="La Ragione R."/>
            <person name="Hildebrand F."/>
            <person name="Pallen M.J."/>
        </authorList>
    </citation>
    <scope>NUCLEOTIDE SEQUENCE</scope>
    <source>
        <strain evidence="3">ChiHcec3-6078</strain>
    </source>
</reference>
<protein>
    <submittedName>
        <fullName evidence="3">2-C-methyl-D-erythritol 4-phosphate cytidylyltransferase</fullName>
    </submittedName>
</protein>
<dbReference type="InterPro" id="IPR018294">
    <property type="entry name" value="ISPD_synthase_CS"/>
</dbReference>
<dbReference type="Gene3D" id="3.90.550.10">
    <property type="entry name" value="Spore Coat Polysaccharide Biosynthesis Protein SpsA, Chain A"/>
    <property type="match status" value="1"/>
</dbReference>